<accession>A0A9P5ZIU0</accession>
<protein>
    <submittedName>
        <fullName evidence="1">Uncharacterized protein</fullName>
    </submittedName>
</protein>
<dbReference type="EMBL" id="MU154782">
    <property type="protein sequence ID" value="KAF9487395.1"/>
    <property type="molecule type" value="Genomic_DNA"/>
</dbReference>
<name>A0A9P5ZIU0_PLEER</name>
<organism evidence="1 2">
    <name type="scientific">Pleurotus eryngii</name>
    <name type="common">Boletus of the steppes</name>
    <dbReference type="NCBI Taxonomy" id="5323"/>
    <lineage>
        <taxon>Eukaryota</taxon>
        <taxon>Fungi</taxon>
        <taxon>Dikarya</taxon>
        <taxon>Basidiomycota</taxon>
        <taxon>Agaricomycotina</taxon>
        <taxon>Agaricomycetes</taxon>
        <taxon>Agaricomycetidae</taxon>
        <taxon>Agaricales</taxon>
        <taxon>Pleurotineae</taxon>
        <taxon>Pleurotaceae</taxon>
        <taxon>Pleurotus</taxon>
    </lineage>
</organism>
<comment type="caution">
    <text evidence="1">The sequence shown here is derived from an EMBL/GenBank/DDBJ whole genome shotgun (WGS) entry which is preliminary data.</text>
</comment>
<proteinExistence type="predicted"/>
<dbReference type="AlphaFoldDB" id="A0A9P5ZIU0"/>
<evidence type="ECO:0000313" key="2">
    <source>
        <dbReference type="Proteomes" id="UP000807025"/>
    </source>
</evidence>
<keyword evidence="2" id="KW-1185">Reference proteome</keyword>
<sequence length="184" mass="20049">MIIDRRLLGRLASYGLLTKPGFTGMRRVRRSSAAWGSSSILASARNVAHHGKVFVNEVLPATFVTRNYSCAPSPPLYAVDPQLLRAPESSPPRSSPATIAAPRVLPSTVFTRNFCGPLSPPRYAVRPQLLLTPVAAAYYCPLPCLALARRDRLDGDLDARCESLIVGPNGPKDELVAELWDRID</sequence>
<gene>
    <name evidence="1" type="ORF">BDN71DRAFT_1594526</name>
</gene>
<dbReference type="Proteomes" id="UP000807025">
    <property type="component" value="Unassembled WGS sequence"/>
</dbReference>
<reference evidence="1" key="1">
    <citation type="submission" date="2020-11" db="EMBL/GenBank/DDBJ databases">
        <authorList>
            <consortium name="DOE Joint Genome Institute"/>
            <person name="Ahrendt S."/>
            <person name="Riley R."/>
            <person name="Andreopoulos W."/>
            <person name="Labutti K."/>
            <person name="Pangilinan J."/>
            <person name="Ruiz-Duenas F.J."/>
            <person name="Barrasa J.M."/>
            <person name="Sanchez-Garcia M."/>
            <person name="Camarero S."/>
            <person name="Miyauchi S."/>
            <person name="Serrano A."/>
            <person name="Linde D."/>
            <person name="Babiker R."/>
            <person name="Drula E."/>
            <person name="Ayuso-Fernandez I."/>
            <person name="Pacheco R."/>
            <person name="Padilla G."/>
            <person name="Ferreira P."/>
            <person name="Barriuso J."/>
            <person name="Kellner H."/>
            <person name="Castanera R."/>
            <person name="Alfaro M."/>
            <person name="Ramirez L."/>
            <person name="Pisabarro A.G."/>
            <person name="Kuo A."/>
            <person name="Tritt A."/>
            <person name="Lipzen A."/>
            <person name="He G."/>
            <person name="Yan M."/>
            <person name="Ng V."/>
            <person name="Cullen D."/>
            <person name="Martin F."/>
            <person name="Rosso M.-N."/>
            <person name="Henrissat B."/>
            <person name="Hibbett D."/>
            <person name="Martinez A.T."/>
            <person name="Grigoriev I.V."/>
        </authorList>
    </citation>
    <scope>NUCLEOTIDE SEQUENCE</scope>
    <source>
        <strain evidence="1">ATCC 90797</strain>
    </source>
</reference>
<evidence type="ECO:0000313" key="1">
    <source>
        <dbReference type="EMBL" id="KAF9487395.1"/>
    </source>
</evidence>